<keyword evidence="4" id="KW-0472">Membrane</keyword>
<dbReference type="InterPro" id="IPR012944">
    <property type="entry name" value="SusD_RagB_dom"/>
</dbReference>
<evidence type="ECO:0000256" key="6">
    <source>
        <dbReference type="SAM" id="SignalP"/>
    </source>
</evidence>
<dbReference type="Proteomes" id="UP000190852">
    <property type="component" value="Unassembled WGS sequence"/>
</dbReference>
<evidence type="ECO:0000256" key="5">
    <source>
        <dbReference type="ARBA" id="ARBA00023237"/>
    </source>
</evidence>
<reference evidence="10" key="1">
    <citation type="submission" date="2017-02" db="EMBL/GenBank/DDBJ databases">
        <authorList>
            <person name="Varghese N."/>
            <person name="Submissions S."/>
        </authorList>
    </citation>
    <scope>NUCLEOTIDE SEQUENCE [LARGE SCALE GENOMIC DNA]</scope>
    <source>
        <strain evidence="10">DSM 24967</strain>
    </source>
</reference>
<keyword evidence="10" id="KW-1185">Reference proteome</keyword>
<dbReference type="Gene3D" id="1.25.40.390">
    <property type="match status" value="1"/>
</dbReference>
<protein>
    <submittedName>
        <fullName evidence="9">Starch-binding associating with outer membrane</fullName>
    </submittedName>
</protein>
<dbReference type="AlphaFoldDB" id="A0A1T5BHZ6"/>
<dbReference type="PROSITE" id="PS51257">
    <property type="entry name" value="PROKAR_LIPOPROTEIN"/>
    <property type="match status" value="1"/>
</dbReference>
<evidence type="ECO:0000256" key="1">
    <source>
        <dbReference type="ARBA" id="ARBA00004442"/>
    </source>
</evidence>
<proteinExistence type="inferred from homology"/>
<evidence type="ECO:0000256" key="4">
    <source>
        <dbReference type="ARBA" id="ARBA00023136"/>
    </source>
</evidence>
<keyword evidence="3 6" id="KW-0732">Signal</keyword>
<sequence length="543" mass="61099">MKLNFLKYSVVAMACLATLSGCQDLDLAPTDKFTEANYWTSPEKASMVLNTAYSQLSSSGRYFSNETLSDNMYEGRGNSSEKMISSGQADASNSRFSDEWKNSYAGIKTCNVFLENVDKVPNMNETLRNRMKAEARFIRAWLYLQLTTWYGDVPLFDKDISLSESKTIARSPKADVLAFIYSELDEVTGILPVNTAYAEADRGRITKGAAIALKARAYLYQNDWANVAATCEKLIGNTANGTYALFPSYAGIFKPENEYNSEVILDYQYVPSLRVWEEMYDMAPLSAGARINAKAPTQELVDDYIMLNGKAIHESGSNYDENSPYKNRDPRLDATIVYHGAKWTRPDGTVQTIYIKPGSTPSDNTYGKVDEYIGAGSNSTSTGYYLKKNYDPTSEIGMKSGLNLILIRYADVLLMYAEAMNELGKMDEAVWNKTIRPLRLRAGFTDAPALNYPTEGNMQTIIRRERRVELALEGLRIFDIRRWKTAETVLNTYPHGARFGEASIDNGYIRLEKRSFNPERDYLWAVPLSQKDLNPNLGQNPGY</sequence>
<name>A0A1T5BHZ6_9BACT</name>
<dbReference type="InterPro" id="IPR033985">
    <property type="entry name" value="SusD-like_N"/>
</dbReference>
<dbReference type="RefSeq" id="WP_079682904.1">
    <property type="nucleotide sequence ID" value="NZ_FUYQ01000007.1"/>
</dbReference>
<evidence type="ECO:0000256" key="2">
    <source>
        <dbReference type="ARBA" id="ARBA00006275"/>
    </source>
</evidence>
<feature type="chain" id="PRO_5012414035" evidence="6">
    <location>
        <begin position="24"/>
        <end position="543"/>
    </location>
</feature>
<feature type="domain" description="SusD-like N-terminal" evidence="8">
    <location>
        <begin position="40"/>
        <end position="219"/>
    </location>
</feature>
<gene>
    <name evidence="9" type="ORF">SAMN05660349_01283</name>
</gene>
<feature type="signal peptide" evidence="6">
    <location>
        <begin position="1"/>
        <end position="23"/>
    </location>
</feature>
<keyword evidence="5" id="KW-0998">Cell outer membrane</keyword>
<dbReference type="EMBL" id="FUYQ01000007">
    <property type="protein sequence ID" value="SKB46443.1"/>
    <property type="molecule type" value="Genomic_DNA"/>
</dbReference>
<evidence type="ECO:0000313" key="10">
    <source>
        <dbReference type="Proteomes" id="UP000190852"/>
    </source>
</evidence>
<evidence type="ECO:0000256" key="3">
    <source>
        <dbReference type="ARBA" id="ARBA00022729"/>
    </source>
</evidence>
<comment type="similarity">
    <text evidence="2">Belongs to the SusD family.</text>
</comment>
<accession>A0A1T5BHZ6</accession>
<evidence type="ECO:0000259" key="7">
    <source>
        <dbReference type="Pfam" id="PF07980"/>
    </source>
</evidence>
<evidence type="ECO:0000313" key="9">
    <source>
        <dbReference type="EMBL" id="SKB46443.1"/>
    </source>
</evidence>
<dbReference type="GO" id="GO:0009279">
    <property type="term" value="C:cell outer membrane"/>
    <property type="evidence" value="ECO:0007669"/>
    <property type="project" value="UniProtKB-SubCell"/>
</dbReference>
<dbReference type="Pfam" id="PF07980">
    <property type="entry name" value="SusD_RagB"/>
    <property type="match status" value="1"/>
</dbReference>
<comment type="subcellular location">
    <subcellularLocation>
        <location evidence="1">Cell outer membrane</location>
    </subcellularLocation>
</comment>
<dbReference type="SUPFAM" id="SSF48452">
    <property type="entry name" value="TPR-like"/>
    <property type="match status" value="1"/>
</dbReference>
<feature type="domain" description="RagB/SusD" evidence="7">
    <location>
        <begin position="290"/>
        <end position="543"/>
    </location>
</feature>
<dbReference type="Pfam" id="PF14322">
    <property type="entry name" value="SusD-like_3"/>
    <property type="match status" value="1"/>
</dbReference>
<dbReference type="InterPro" id="IPR011990">
    <property type="entry name" value="TPR-like_helical_dom_sf"/>
</dbReference>
<organism evidence="9 10">
    <name type="scientific">Parabacteroides chartae</name>
    <dbReference type="NCBI Taxonomy" id="1037355"/>
    <lineage>
        <taxon>Bacteria</taxon>
        <taxon>Pseudomonadati</taxon>
        <taxon>Bacteroidota</taxon>
        <taxon>Bacteroidia</taxon>
        <taxon>Bacteroidales</taxon>
        <taxon>Tannerellaceae</taxon>
        <taxon>Parabacteroides</taxon>
    </lineage>
</organism>
<dbReference type="CDD" id="cd08977">
    <property type="entry name" value="SusD"/>
    <property type="match status" value="1"/>
</dbReference>
<evidence type="ECO:0000259" key="8">
    <source>
        <dbReference type="Pfam" id="PF14322"/>
    </source>
</evidence>